<dbReference type="GO" id="GO:0008270">
    <property type="term" value="F:zinc ion binding"/>
    <property type="evidence" value="ECO:0007669"/>
    <property type="project" value="InterPro"/>
</dbReference>
<evidence type="ECO:0000259" key="5">
    <source>
        <dbReference type="PROSITE" id="PS51747"/>
    </source>
</evidence>
<protein>
    <recommendedName>
        <fullName evidence="5">CMP/dCMP-type deaminase domain-containing protein</fullName>
    </recommendedName>
</protein>
<evidence type="ECO:0000313" key="6">
    <source>
        <dbReference type="EMBL" id="PIV45754.1"/>
    </source>
</evidence>
<reference evidence="7" key="1">
    <citation type="submission" date="2017-09" db="EMBL/GenBank/DDBJ databases">
        <title>Depth-based differentiation of microbial function through sediment-hosted aquifers and enrichment of novel symbionts in the deep terrestrial subsurface.</title>
        <authorList>
            <person name="Probst A.J."/>
            <person name="Ladd B."/>
            <person name="Jarett J.K."/>
            <person name="Geller-Mcgrath D.E."/>
            <person name="Sieber C.M.K."/>
            <person name="Emerson J.B."/>
            <person name="Anantharaman K."/>
            <person name="Thomas B.C."/>
            <person name="Malmstrom R."/>
            <person name="Stieglmeier M."/>
            <person name="Klingl A."/>
            <person name="Woyke T."/>
            <person name="Ryan C.M."/>
            <person name="Banfield J.F."/>
        </authorList>
    </citation>
    <scope>NUCLEOTIDE SEQUENCE [LARGE SCALE GENOMIC DNA]</scope>
</reference>
<evidence type="ECO:0000256" key="1">
    <source>
        <dbReference type="ARBA" id="ARBA00006576"/>
    </source>
</evidence>
<dbReference type="GO" id="GO:0004132">
    <property type="term" value="F:dCMP deaminase activity"/>
    <property type="evidence" value="ECO:0007669"/>
    <property type="project" value="TreeGrafter"/>
</dbReference>
<dbReference type="Proteomes" id="UP000229625">
    <property type="component" value="Unassembled WGS sequence"/>
</dbReference>
<keyword evidence="2" id="KW-0479">Metal-binding</keyword>
<dbReference type="Pfam" id="PF00383">
    <property type="entry name" value="dCMP_cyt_deam_1"/>
    <property type="match status" value="1"/>
</dbReference>
<comment type="caution">
    <text evidence="6">The sequence shown here is derived from an EMBL/GenBank/DDBJ whole genome shotgun (WGS) entry which is preliminary data.</text>
</comment>
<feature type="domain" description="CMP/dCMP-type deaminase" evidence="5">
    <location>
        <begin position="158"/>
        <end position="293"/>
    </location>
</feature>
<gene>
    <name evidence="6" type="ORF">COS24_00580</name>
</gene>
<accession>A0A2M7DBE4</accession>
<dbReference type="InterPro" id="IPR015517">
    <property type="entry name" value="dCMP_deaminase-rel"/>
</dbReference>
<dbReference type="PANTHER" id="PTHR11086:SF18">
    <property type="entry name" value="DEOXYCYTIDYLATE DEAMINASE"/>
    <property type="match status" value="1"/>
</dbReference>
<dbReference type="AlphaFoldDB" id="A0A2M7DBE4"/>
<name>A0A2M7DBE4_9BACT</name>
<evidence type="ECO:0000256" key="4">
    <source>
        <dbReference type="ARBA" id="ARBA00022833"/>
    </source>
</evidence>
<dbReference type="GO" id="GO:0005737">
    <property type="term" value="C:cytoplasm"/>
    <property type="evidence" value="ECO:0007669"/>
    <property type="project" value="TreeGrafter"/>
</dbReference>
<comment type="similarity">
    <text evidence="1">Belongs to the cytidine and deoxycytidylate deaminase family.</text>
</comment>
<evidence type="ECO:0000256" key="2">
    <source>
        <dbReference type="ARBA" id="ARBA00022723"/>
    </source>
</evidence>
<keyword evidence="4" id="KW-0862">Zinc</keyword>
<evidence type="ECO:0000256" key="3">
    <source>
        <dbReference type="ARBA" id="ARBA00022801"/>
    </source>
</evidence>
<dbReference type="InterPro" id="IPR016193">
    <property type="entry name" value="Cytidine_deaminase-like"/>
</dbReference>
<dbReference type="PANTHER" id="PTHR11086">
    <property type="entry name" value="DEOXYCYTIDYLATE DEAMINASE-RELATED"/>
    <property type="match status" value="1"/>
</dbReference>
<dbReference type="EMBL" id="PETY01000010">
    <property type="protein sequence ID" value="PIV45754.1"/>
    <property type="molecule type" value="Genomic_DNA"/>
</dbReference>
<keyword evidence="3" id="KW-0378">Hydrolase</keyword>
<dbReference type="SUPFAM" id="SSF53927">
    <property type="entry name" value="Cytidine deaminase-like"/>
    <property type="match status" value="1"/>
</dbReference>
<dbReference type="PROSITE" id="PS00903">
    <property type="entry name" value="CYT_DCMP_DEAMINASES_1"/>
    <property type="match status" value="1"/>
</dbReference>
<dbReference type="InterPro" id="IPR002125">
    <property type="entry name" value="CMP_dCMP_dom"/>
</dbReference>
<dbReference type="Gene3D" id="3.40.140.10">
    <property type="entry name" value="Cytidine Deaminase, domain 2"/>
    <property type="match status" value="1"/>
</dbReference>
<dbReference type="PROSITE" id="PS51747">
    <property type="entry name" value="CYT_DCMP_DEAMINASES_2"/>
    <property type="match status" value="1"/>
</dbReference>
<proteinExistence type="inferred from homology"/>
<dbReference type="InterPro" id="IPR016192">
    <property type="entry name" value="APOBEC/CMP_deaminase_Zn-bd"/>
</dbReference>
<evidence type="ECO:0000313" key="7">
    <source>
        <dbReference type="Proteomes" id="UP000229625"/>
    </source>
</evidence>
<sequence>MVNFGEMANFLNKKILVIGEFPVIHKGYIDFFNKILKKNKSASFYFGFLNGKIAKKIMKLEPDIRKIPIPEVKKVIAVYFPVKKFFLFNKNNYSELIKNVGPKKIVILKGEKSENFAADYLKKYQKIIQYYDIRLRWPSKKVAEFKKEKTHLLKRELNQYKKFMKEAFKEAENSKCWWRQVGAVLVKKRKIILRSFNEMMPFDDECYKIGCIRDEIPPGKFPEICSAAHAEATIIATAAQKGISLKDTTIYVTHFPCPACAKLIAISGIRKLVYSRGSAVFDSQRVMEGRGLEMIKI</sequence>
<organism evidence="6 7">
    <name type="scientific">Candidatus Nealsonbacteria bacterium CG02_land_8_20_14_3_00_34_20</name>
    <dbReference type="NCBI Taxonomy" id="1974698"/>
    <lineage>
        <taxon>Bacteria</taxon>
        <taxon>Candidatus Nealsoniibacteriota</taxon>
    </lineage>
</organism>